<dbReference type="PANTHER" id="PTHR11905:SF114">
    <property type="entry name" value="DISINTEGRIN AND METALLOPROTEINASE DOMAIN-CONTAINING PROTEIN 11"/>
    <property type="match status" value="1"/>
</dbReference>
<organism evidence="3 4">
    <name type="scientific">Scleropages formosus</name>
    <name type="common">Asian bonytongue</name>
    <name type="synonym">Osteoglossum formosum</name>
    <dbReference type="NCBI Taxonomy" id="113540"/>
    <lineage>
        <taxon>Eukaryota</taxon>
        <taxon>Metazoa</taxon>
        <taxon>Chordata</taxon>
        <taxon>Craniata</taxon>
        <taxon>Vertebrata</taxon>
        <taxon>Euteleostomi</taxon>
        <taxon>Actinopterygii</taxon>
        <taxon>Neopterygii</taxon>
        <taxon>Teleostei</taxon>
        <taxon>Osteoglossocephala</taxon>
        <taxon>Osteoglossomorpha</taxon>
        <taxon>Osteoglossiformes</taxon>
        <taxon>Osteoglossidae</taxon>
        <taxon>Scleropages</taxon>
    </lineage>
</organism>
<accession>A0A0P7V5U1</accession>
<dbReference type="EMBL" id="JARO02000893">
    <property type="protein sequence ID" value="KPP77111.1"/>
    <property type="molecule type" value="Genomic_DNA"/>
</dbReference>
<dbReference type="InterPro" id="IPR006586">
    <property type="entry name" value="ADAM_Cys-rich"/>
</dbReference>
<evidence type="ECO:0000313" key="3">
    <source>
        <dbReference type="EMBL" id="KPP77111.1"/>
    </source>
</evidence>
<gene>
    <name evidence="3" type="ORF">Z043_103505</name>
</gene>
<name>A0A0P7V5U1_SCLFO</name>
<evidence type="ECO:0000313" key="4">
    <source>
        <dbReference type="Proteomes" id="UP000034805"/>
    </source>
</evidence>
<protein>
    <recommendedName>
        <fullName evidence="2">ADAM cysteine-rich domain-containing protein</fullName>
    </recommendedName>
</protein>
<comment type="caution">
    <text evidence="3">The sequence shown here is derived from an EMBL/GenBank/DDBJ whole genome shotgun (WGS) entry which is preliminary data.</text>
</comment>
<dbReference type="AlphaFoldDB" id="A0A0P7V5U1"/>
<feature type="domain" description="ADAM cysteine-rich" evidence="2">
    <location>
        <begin position="8"/>
        <end position="143"/>
    </location>
</feature>
<feature type="region of interest" description="Disordered" evidence="1">
    <location>
        <begin position="185"/>
        <end position="260"/>
    </location>
</feature>
<proteinExistence type="predicted"/>
<dbReference type="SMART" id="SM00608">
    <property type="entry name" value="ACR"/>
    <property type="match status" value="1"/>
</dbReference>
<dbReference type="PANTHER" id="PTHR11905">
    <property type="entry name" value="ADAM A DISINTEGRIN AND METALLOPROTEASE DOMAIN"/>
    <property type="match status" value="1"/>
</dbReference>
<evidence type="ECO:0000256" key="1">
    <source>
        <dbReference type="SAM" id="MobiDB-lite"/>
    </source>
</evidence>
<dbReference type="Proteomes" id="UP000034805">
    <property type="component" value="Unassembled WGS sequence"/>
</dbReference>
<reference evidence="3 4" key="1">
    <citation type="submission" date="2015-08" db="EMBL/GenBank/DDBJ databases">
        <title>The genome of the Asian arowana (Scleropages formosus).</title>
        <authorList>
            <person name="Tan M.H."/>
            <person name="Gan H.M."/>
            <person name="Croft L.J."/>
            <person name="Austin C.M."/>
        </authorList>
    </citation>
    <scope>NUCLEOTIDE SEQUENCE [LARGE SCALE GENOMIC DNA]</scope>
    <source>
        <strain evidence="3">Aro1</strain>
    </source>
</reference>
<feature type="compositionally biased region" description="Low complexity" evidence="1">
    <location>
        <begin position="192"/>
        <end position="205"/>
    </location>
</feature>
<sequence length="283" mass="30919">MWQRPDVGHFCHHLHSLICPAHLGGKNTFVFVFLDATHFVWFSSICSPSCVTPIQCYWRNASLGSNSWDVLCGFLLCANMTAKPLSGVLQGEVTSLTIYHQNKYMECRGGHAALDDGSDLGYVEDGTPCGPNMMCLDRRCLPLAAFNLSTCPGSSSSHTCSDHGIWWGIRCKSSVSLRPSRIQEKSLPLIPKPTAATSSPDSPSSAPYPNPIVSPFPRATSATEQSPNPTAHHAQEKRPRSSSTTHLSPPTPMGFGPWATISNRSLEPLLPWENYQWKVNAPA</sequence>
<feature type="compositionally biased region" description="Polar residues" evidence="1">
    <location>
        <begin position="220"/>
        <end position="229"/>
    </location>
</feature>
<evidence type="ECO:0000259" key="2">
    <source>
        <dbReference type="SMART" id="SM00608"/>
    </source>
</evidence>